<protein>
    <submittedName>
        <fullName evidence="3">Uncharacterized protein</fullName>
    </submittedName>
</protein>
<evidence type="ECO:0000313" key="4">
    <source>
        <dbReference type="Proteomes" id="UP001383192"/>
    </source>
</evidence>
<dbReference type="AlphaFoldDB" id="A0AAW0E0D1"/>
<feature type="region of interest" description="Disordered" evidence="1">
    <location>
        <begin position="326"/>
        <end position="415"/>
    </location>
</feature>
<feature type="transmembrane region" description="Helical" evidence="2">
    <location>
        <begin position="26"/>
        <end position="53"/>
    </location>
</feature>
<name>A0AAW0E0D1_9AGAR</name>
<keyword evidence="4" id="KW-1185">Reference proteome</keyword>
<dbReference type="EMBL" id="JAYKXP010000005">
    <property type="protein sequence ID" value="KAK7058526.1"/>
    <property type="molecule type" value="Genomic_DNA"/>
</dbReference>
<reference evidence="3 4" key="1">
    <citation type="submission" date="2024-01" db="EMBL/GenBank/DDBJ databases">
        <title>A draft genome for a cacao thread blight-causing isolate of Paramarasmius palmivorus.</title>
        <authorList>
            <person name="Baruah I.K."/>
            <person name="Bukari Y."/>
            <person name="Amoako-Attah I."/>
            <person name="Meinhardt L.W."/>
            <person name="Bailey B.A."/>
            <person name="Cohen S.P."/>
        </authorList>
    </citation>
    <scope>NUCLEOTIDE SEQUENCE [LARGE SCALE GENOMIC DNA]</scope>
    <source>
        <strain evidence="3 4">GH-12</strain>
    </source>
</reference>
<evidence type="ECO:0000256" key="2">
    <source>
        <dbReference type="SAM" id="Phobius"/>
    </source>
</evidence>
<comment type="caution">
    <text evidence="3">The sequence shown here is derived from an EMBL/GenBank/DDBJ whole genome shotgun (WGS) entry which is preliminary data.</text>
</comment>
<feature type="compositionally biased region" description="Low complexity" evidence="1">
    <location>
        <begin position="250"/>
        <end position="265"/>
    </location>
</feature>
<proteinExistence type="predicted"/>
<dbReference type="Proteomes" id="UP001383192">
    <property type="component" value="Unassembled WGS sequence"/>
</dbReference>
<accession>A0AAW0E0D1</accession>
<keyword evidence="2" id="KW-1133">Transmembrane helix</keyword>
<feature type="compositionally biased region" description="Low complexity" evidence="1">
    <location>
        <begin position="192"/>
        <end position="214"/>
    </location>
</feature>
<feature type="region of interest" description="Disordered" evidence="1">
    <location>
        <begin position="60"/>
        <end position="95"/>
    </location>
</feature>
<keyword evidence="2" id="KW-0812">Transmembrane</keyword>
<organism evidence="3 4">
    <name type="scientific">Paramarasmius palmivorus</name>
    <dbReference type="NCBI Taxonomy" id="297713"/>
    <lineage>
        <taxon>Eukaryota</taxon>
        <taxon>Fungi</taxon>
        <taxon>Dikarya</taxon>
        <taxon>Basidiomycota</taxon>
        <taxon>Agaricomycotina</taxon>
        <taxon>Agaricomycetes</taxon>
        <taxon>Agaricomycetidae</taxon>
        <taxon>Agaricales</taxon>
        <taxon>Marasmiineae</taxon>
        <taxon>Marasmiaceae</taxon>
        <taxon>Paramarasmius</taxon>
    </lineage>
</organism>
<feature type="region of interest" description="Disordered" evidence="1">
    <location>
        <begin position="124"/>
        <end position="266"/>
    </location>
</feature>
<gene>
    <name evidence="3" type="ORF">VNI00_002162</name>
</gene>
<feature type="compositionally biased region" description="Basic and acidic residues" evidence="1">
    <location>
        <begin position="364"/>
        <end position="388"/>
    </location>
</feature>
<evidence type="ECO:0000256" key="1">
    <source>
        <dbReference type="SAM" id="MobiDB-lite"/>
    </source>
</evidence>
<evidence type="ECO:0000313" key="3">
    <source>
        <dbReference type="EMBL" id="KAK7058526.1"/>
    </source>
</evidence>
<feature type="compositionally biased region" description="Polar residues" evidence="1">
    <location>
        <begin position="294"/>
        <end position="304"/>
    </location>
</feature>
<keyword evidence="2" id="KW-0472">Membrane</keyword>
<feature type="compositionally biased region" description="Basic residues" evidence="1">
    <location>
        <begin position="68"/>
        <end position="80"/>
    </location>
</feature>
<feature type="region of interest" description="Disordered" evidence="1">
    <location>
        <begin position="290"/>
        <end position="311"/>
    </location>
</feature>
<sequence length="415" mass="44315">MSLMTKTTTTTTATANNNTQEKPRSLLVAVIAGAISSVGFGVSLVAIGVFWLFPSALAAPPPPSPVQKRSKRQDKSRRRSAPPALGTSQASLSISSSSPITPIIVVPVLVPQVDASTSSTRRVYFLEHQTRPRSSRRYSTPAGESPQSAPAEAARFTIPEDVSPRSSSSTLVHIPNPPQLLMSLDPCDEAAESTASEKSSRPSSSRTSSFISSALPNRFKGRWGTKRSGAGNSVSDSPPETPAQLDDEASISSASTSNKSATRKSGVCAPWSISTKAHTTVDISIETTDLRQPDSLSTSESQPLSPALDSEASSSYLTLTFHRPRKASVDKTARRTSAPIRRTQPYSYPYFAEPPAPVGAADSDNEKTRSPISDRRSSEEQERETTKREKNRKAQAALGHGRAVSLPRRAATMAV</sequence>